<comment type="similarity">
    <text evidence="3">Belongs to the KduI family.</text>
</comment>
<gene>
    <name evidence="6" type="primary">SBOV30691</name>
    <name evidence="6" type="ORF">NCTC8256_01127</name>
</gene>
<dbReference type="EC" id="5.3.1.17" evidence="4"/>
<dbReference type="GO" id="GO:0046872">
    <property type="term" value="F:metal ion binding"/>
    <property type="evidence" value="ECO:0007669"/>
    <property type="project" value="TreeGrafter"/>
</dbReference>
<dbReference type="GO" id="GO:0019698">
    <property type="term" value="P:D-galacturonate catabolic process"/>
    <property type="evidence" value="ECO:0007669"/>
    <property type="project" value="TreeGrafter"/>
</dbReference>
<comment type="catalytic activity">
    <reaction evidence="1">
        <text>5-dehydro-4-deoxy-D-glucuronate = 3-deoxy-D-glycero-2,5-hexodiulosonate</text>
        <dbReference type="Rhea" id="RHEA:23896"/>
        <dbReference type="ChEBI" id="CHEBI:17117"/>
        <dbReference type="ChEBI" id="CHEBI:29071"/>
        <dbReference type="EC" id="5.3.1.17"/>
    </reaction>
</comment>
<dbReference type="SUPFAM" id="SSF51182">
    <property type="entry name" value="RmlC-like cupins"/>
    <property type="match status" value="1"/>
</dbReference>
<dbReference type="EMBL" id="UGXR01000001">
    <property type="protein sequence ID" value="SUH07242.1"/>
    <property type="molecule type" value="Genomic_DNA"/>
</dbReference>
<dbReference type="GO" id="GO:0042840">
    <property type="term" value="P:D-glucuronate catabolic process"/>
    <property type="evidence" value="ECO:0007669"/>
    <property type="project" value="TreeGrafter"/>
</dbReference>
<evidence type="ECO:0000256" key="4">
    <source>
        <dbReference type="ARBA" id="ARBA00012547"/>
    </source>
</evidence>
<keyword evidence="6" id="KW-0413">Isomerase</keyword>
<dbReference type="GO" id="GO:0045490">
    <property type="term" value="P:pectin catabolic process"/>
    <property type="evidence" value="ECO:0007669"/>
    <property type="project" value="UniProtKB-UniPathway"/>
</dbReference>
<dbReference type="PANTHER" id="PTHR38461:SF1">
    <property type="entry name" value="4-DEOXY-L-THREO-5-HEXOSULOSE-URONATE KETOL-ISOMERASE"/>
    <property type="match status" value="1"/>
</dbReference>
<proteinExistence type="inferred from homology"/>
<keyword evidence="5" id="KW-0862">Zinc</keyword>
<evidence type="ECO:0000256" key="3">
    <source>
        <dbReference type="ARBA" id="ARBA00008086"/>
    </source>
</evidence>
<dbReference type="AlphaFoldDB" id="A0A379VK80"/>
<dbReference type="InterPro" id="IPR014710">
    <property type="entry name" value="RmlC-like_jellyroll"/>
</dbReference>
<dbReference type="Proteomes" id="UP000254346">
    <property type="component" value="Unassembled WGS sequence"/>
</dbReference>
<comment type="pathway">
    <text evidence="2">Glycan metabolism; pectin degradation; 2-dehydro-3-deoxy-D-gluconate from pectin: step 4/5.</text>
</comment>
<dbReference type="InterPro" id="IPR007045">
    <property type="entry name" value="KduI"/>
</dbReference>
<sequence>MEVYLYFNMEEDSCVFHMMGQPQETRHIVMRNEQAVISPSWSIHSGVGTKSLYVYLGHGGRKSGLR</sequence>
<dbReference type="Gene3D" id="2.60.120.10">
    <property type="entry name" value="Jelly Rolls"/>
    <property type="match status" value="1"/>
</dbReference>
<dbReference type="InterPro" id="IPR011051">
    <property type="entry name" value="RmlC_Cupin_sf"/>
</dbReference>
<evidence type="ECO:0000256" key="5">
    <source>
        <dbReference type="ARBA" id="ARBA00022833"/>
    </source>
</evidence>
<organism evidence="6 7">
    <name type="scientific">Salmonella enterica I</name>
    <dbReference type="NCBI Taxonomy" id="59201"/>
    <lineage>
        <taxon>Bacteria</taxon>
        <taxon>Pseudomonadati</taxon>
        <taxon>Pseudomonadota</taxon>
        <taxon>Gammaproteobacteria</taxon>
        <taxon>Enterobacterales</taxon>
        <taxon>Enterobacteriaceae</taxon>
        <taxon>Salmonella</taxon>
    </lineage>
</organism>
<evidence type="ECO:0000256" key="1">
    <source>
        <dbReference type="ARBA" id="ARBA00000552"/>
    </source>
</evidence>
<dbReference type="UniPathway" id="UPA00545">
    <property type="reaction ID" value="UER00826"/>
</dbReference>
<dbReference type="PANTHER" id="PTHR38461">
    <property type="entry name" value="4-DEOXY-L-THREO-5-HEXOSULOSE-URONATE KETOL-ISOMERASE"/>
    <property type="match status" value="1"/>
</dbReference>
<name>A0A379VK80_SALET</name>
<accession>A0A379VK80</accession>
<evidence type="ECO:0000313" key="7">
    <source>
        <dbReference type="Proteomes" id="UP000254346"/>
    </source>
</evidence>
<evidence type="ECO:0000313" key="6">
    <source>
        <dbReference type="EMBL" id="SUH07242.1"/>
    </source>
</evidence>
<evidence type="ECO:0000256" key="2">
    <source>
        <dbReference type="ARBA" id="ARBA00005148"/>
    </source>
</evidence>
<reference evidence="6 7" key="1">
    <citation type="submission" date="2018-06" db="EMBL/GenBank/DDBJ databases">
        <authorList>
            <consortium name="Pathogen Informatics"/>
            <person name="Doyle S."/>
        </authorList>
    </citation>
    <scope>NUCLEOTIDE SEQUENCE [LARGE SCALE GENOMIC DNA]</scope>
    <source>
        <strain evidence="6 7">NCTC8256</strain>
    </source>
</reference>
<dbReference type="GO" id="GO:0008697">
    <property type="term" value="F:4-deoxy-L-threo-5-hexosulose-uronate ketol-isomerase activity"/>
    <property type="evidence" value="ECO:0007669"/>
    <property type="project" value="UniProtKB-EC"/>
</dbReference>
<protein>
    <recommendedName>
        <fullName evidence="4">5-dehydro-4-deoxy-D-glucuronate isomerase</fullName>
        <ecNumber evidence="4">5.3.1.17</ecNumber>
    </recommendedName>
</protein>